<evidence type="ECO:0000313" key="2">
    <source>
        <dbReference type="EMBL" id="KAA0163602.1"/>
    </source>
</evidence>
<evidence type="ECO:0000313" key="4">
    <source>
        <dbReference type="EMBL" id="KAA0178438.1"/>
    </source>
</evidence>
<accession>A0A5A8DDR3</accession>
<gene>
    <name evidence="4" type="ORF">FNF27_00287</name>
    <name evidence="3" type="ORF">FNF28_00425</name>
    <name evidence="2" type="ORF">FNF31_02764</name>
</gene>
<evidence type="ECO:0000313" key="5">
    <source>
        <dbReference type="Proteomes" id="UP000322899"/>
    </source>
</evidence>
<organism evidence="2 7">
    <name type="scientific">Cafeteria roenbergensis</name>
    <name type="common">Marine flagellate</name>
    <dbReference type="NCBI Taxonomy" id="33653"/>
    <lineage>
        <taxon>Eukaryota</taxon>
        <taxon>Sar</taxon>
        <taxon>Stramenopiles</taxon>
        <taxon>Bigyra</taxon>
        <taxon>Opalozoa</taxon>
        <taxon>Bicosoecida</taxon>
        <taxon>Cafeteriaceae</taxon>
        <taxon>Cafeteria</taxon>
    </lineage>
</organism>
<dbReference type="EMBL" id="VLTO01000001">
    <property type="protein sequence ID" value="KAA0178438.1"/>
    <property type="molecule type" value="Genomic_DNA"/>
</dbReference>
<sequence>MAQRAPVHRLEILGAVVVGSSMAYYMMNEPIKAASLRLQEKKRLEAEKAAAAKNAAAAAEAGVDTTDFAAPSEGGGASEPDSTEQEADARGRR</sequence>
<reference evidence="5 6" key="1">
    <citation type="submission" date="2019-07" db="EMBL/GenBank/DDBJ databases">
        <title>Genomes of Cafeteria roenbergensis.</title>
        <authorList>
            <person name="Fischer M.G."/>
            <person name="Hackl T."/>
            <person name="Roman M."/>
        </authorList>
    </citation>
    <scope>NUCLEOTIDE SEQUENCE [LARGE SCALE GENOMIC DNA]</scope>
    <source>
        <strain evidence="2 7">Cflag</strain>
        <strain evidence="4 5">E4-10P</strain>
        <strain evidence="3 6">RCC970-E3</strain>
    </source>
</reference>
<evidence type="ECO:0000256" key="1">
    <source>
        <dbReference type="SAM" id="MobiDB-lite"/>
    </source>
</evidence>
<evidence type="ECO:0000313" key="7">
    <source>
        <dbReference type="Proteomes" id="UP000325113"/>
    </source>
</evidence>
<dbReference type="Proteomes" id="UP000322899">
    <property type="component" value="Unassembled WGS sequence"/>
</dbReference>
<feature type="region of interest" description="Disordered" evidence="1">
    <location>
        <begin position="53"/>
        <end position="93"/>
    </location>
</feature>
<protein>
    <submittedName>
        <fullName evidence="2">Uncharacterized protein</fullName>
    </submittedName>
</protein>
<dbReference type="EMBL" id="VLTM01000021">
    <property type="protein sequence ID" value="KAA0163602.1"/>
    <property type="molecule type" value="Genomic_DNA"/>
</dbReference>
<dbReference type="Proteomes" id="UP000325113">
    <property type="component" value="Unassembled WGS sequence"/>
</dbReference>
<proteinExistence type="predicted"/>
<evidence type="ECO:0000313" key="6">
    <source>
        <dbReference type="Proteomes" id="UP000324907"/>
    </source>
</evidence>
<dbReference type="EMBL" id="VLTL01000004">
    <property type="protein sequence ID" value="KAA0171789.1"/>
    <property type="molecule type" value="Genomic_DNA"/>
</dbReference>
<evidence type="ECO:0000313" key="3">
    <source>
        <dbReference type="EMBL" id="KAA0171789.1"/>
    </source>
</evidence>
<name>A0A5A8DDR3_CAFRO</name>
<comment type="caution">
    <text evidence="2">The sequence shown here is derived from an EMBL/GenBank/DDBJ whole genome shotgun (WGS) entry which is preliminary data.</text>
</comment>
<dbReference type="AlphaFoldDB" id="A0A5A8DDR3"/>
<dbReference type="Proteomes" id="UP000324907">
    <property type="component" value="Unassembled WGS sequence"/>
</dbReference>